<dbReference type="InterPro" id="IPR000182">
    <property type="entry name" value="GNAT_dom"/>
</dbReference>
<proteinExistence type="predicted"/>
<name>A0A1F6D7P1_9BACT</name>
<sequence>MAEIVQLTEQDESSLAQIRSLLKQLYSDAKEIPSSALKDIGTSPSTELWVIKEGGQVIGMVTINFLQRLGGTSGYIDDVVILESERGKGLGQKLLERVIERARERRARKISLTSRPSREAANKLYQKLGFKKKETNAYQLEL</sequence>
<organism evidence="4 5">
    <name type="scientific">Candidatus Kaiserbacteria bacterium RIFCSPHIGHO2_01_FULL_55_17</name>
    <dbReference type="NCBI Taxonomy" id="1798484"/>
    <lineage>
        <taxon>Bacteria</taxon>
        <taxon>Candidatus Kaiseribacteriota</taxon>
    </lineage>
</organism>
<gene>
    <name evidence="4" type="ORF">A2853_03845</name>
</gene>
<dbReference type="SUPFAM" id="SSF55729">
    <property type="entry name" value="Acyl-CoA N-acyltransferases (Nat)"/>
    <property type="match status" value="1"/>
</dbReference>
<evidence type="ECO:0000256" key="1">
    <source>
        <dbReference type="ARBA" id="ARBA00022679"/>
    </source>
</evidence>
<dbReference type="PANTHER" id="PTHR43877:SF2">
    <property type="entry name" value="AMINOALKYLPHOSPHONATE N-ACETYLTRANSFERASE-RELATED"/>
    <property type="match status" value="1"/>
</dbReference>
<dbReference type="PROSITE" id="PS51186">
    <property type="entry name" value="GNAT"/>
    <property type="match status" value="1"/>
</dbReference>
<dbReference type="CDD" id="cd04301">
    <property type="entry name" value="NAT_SF"/>
    <property type="match status" value="1"/>
</dbReference>
<evidence type="ECO:0000313" key="4">
    <source>
        <dbReference type="EMBL" id="OGG57464.1"/>
    </source>
</evidence>
<evidence type="ECO:0000259" key="3">
    <source>
        <dbReference type="PROSITE" id="PS51186"/>
    </source>
</evidence>
<dbReference type="InterPro" id="IPR050832">
    <property type="entry name" value="Bact_Acetyltransf"/>
</dbReference>
<keyword evidence="1" id="KW-0808">Transferase</keyword>
<dbReference type="GO" id="GO:0016747">
    <property type="term" value="F:acyltransferase activity, transferring groups other than amino-acyl groups"/>
    <property type="evidence" value="ECO:0007669"/>
    <property type="project" value="InterPro"/>
</dbReference>
<feature type="domain" description="N-acetyltransferase" evidence="3">
    <location>
        <begin position="2"/>
        <end position="142"/>
    </location>
</feature>
<evidence type="ECO:0000256" key="2">
    <source>
        <dbReference type="ARBA" id="ARBA00023315"/>
    </source>
</evidence>
<reference evidence="4 5" key="1">
    <citation type="journal article" date="2016" name="Nat. Commun.">
        <title>Thousands of microbial genomes shed light on interconnected biogeochemical processes in an aquifer system.</title>
        <authorList>
            <person name="Anantharaman K."/>
            <person name="Brown C.T."/>
            <person name="Hug L.A."/>
            <person name="Sharon I."/>
            <person name="Castelle C.J."/>
            <person name="Probst A.J."/>
            <person name="Thomas B.C."/>
            <person name="Singh A."/>
            <person name="Wilkins M.J."/>
            <person name="Karaoz U."/>
            <person name="Brodie E.L."/>
            <person name="Williams K.H."/>
            <person name="Hubbard S.S."/>
            <person name="Banfield J.F."/>
        </authorList>
    </citation>
    <scope>NUCLEOTIDE SEQUENCE [LARGE SCALE GENOMIC DNA]</scope>
</reference>
<dbReference type="InterPro" id="IPR016181">
    <property type="entry name" value="Acyl_CoA_acyltransferase"/>
</dbReference>
<accession>A0A1F6D7P1</accession>
<protein>
    <recommendedName>
        <fullName evidence="3">N-acetyltransferase domain-containing protein</fullName>
    </recommendedName>
</protein>
<evidence type="ECO:0000313" key="5">
    <source>
        <dbReference type="Proteomes" id="UP000177958"/>
    </source>
</evidence>
<dbReference type="Pfam" id="PF00583">
    <property type="entry name" value="Acetyltransf_1"/>
    <property type="match status" value="1"/>
</dbReference>
<dbReference type="PANTHER" id="PTHR43877">
    <property type="entry name" value="AMINOALKYLPHOSPHONATE N-ACETYLTRANSFERASE-RELATED-RELATED"/>
    <property type="match status" value="1"/>
</dbReference>
<dbReference type="Gene3D" id="3.40.630.30">
    <property type="match status" value="1"/>
</dbReference>
<comment type="caution">
    <text evidence="4">The sequence shown here is derived from an EMBL/GenBank/DDBJ whole genome shotgun (WGS) entry which is preliminary data.</text>
</comment>
<dbReference type="Proteomes" id="UP000177958">
    <property type="component" value="Unassembled WGS sequence"/>
</dbReference>
<dbReference type="AlphaFoldDB" id="A0A1F6D7P1"/>
<keyword evidence="2" id="KW-0012">Acyltransferase</keyword>
<dbReference type="EMBL" id="MFKX01000026">
    <property type="protein sequence ID" value="OGG57464.1"/>
    <property type="molecule type" value="Genomic_DNA"/>
</dbReference>